<accession>A0AAE0XR63</accession>
<dbReference type="EMBL" id="JAWDGP010007779">
    <property type="protein sequence ID" value="KAK3704934.1"/>
    <property type="molecule type" value="Genomic_DNA"/>
</dbReference>
<reference evidence="2" key="1">
    <citation type="journal article" date="2023" name="G3 (Bethesda)">
        <title>A reference genome for the long-term kleptoplast-retaining sea slug Elysia crispata morphotype clarki.</title>
        <authorList>
            <person name="Eastman K.E."/>
            <person name="Pendleton A.L."/>
            <person name="Shaikh M.A."/>
            <person name="Suttiyut T."/>
            <person name="Ogas R."/>
            <person name="Tomko P."/>
            <person name="Gavelis G."/>
            <person name="Widhalm J.R."/>
            <person name="Wisecaver J.H."/>
        </authorList>
    </citation>
    <scope>NUCLEOTIDE SEQUENCE</scope>
    <source>
        <strain evidence="2">ECLA1</strain>
    </source>
</reference>
<feature type="region of interest" description="Disordered" evidence="1">
    <location>
        <begin position="73"/>
        <end position="96"/>
    </location>
</feature>
<organism evidence="2 3">
    <name type="scientific">Elysia crispata</name>
    <name type="common">lettuce slug</name>
    <dbReference type="NCBI Taxonomy" id="231223"/>
    <lineage>
        <taxon>Eukaryota</taxon>
        <taxon>Metazoa</taxon>
        <taxon>Spiralia</taxon>
        <taxon>Lophotrochozoa</taxon>
        <taxon>Mollusca</taxon>
        <taxon>Gastropoda</taxon>
        <taxon>Heterobranchia</taxon>
        <taxon>Euthyneura</taxon>
        <taxon>Panpulmonata</taxon>
        <taxon>Sacoglossa</taxon>
        <taxon>Placobranchoidea</taxon>
        <taxon>Plakobranchidae</taxon>
        <taxon>Elysia</taxon>
    </lineage>
</organism>
<comment type="caution">
    <text evidence="2">The sequence shown here is derived from an EMBL/GenBank/DDBJ whole genome shotgun (WGS) entry which is preliminary data.</text>
</comment>
<dbReference type="Proteomes" id="UP001283361">
    <property type="component" value="Unassembled WGS sequence"/>
</dbReference>
<evidence type="ECO:0000313" key="3">
    <source>
        <dbReference type="Proteomes" id="UP001283361"/>
    </source>
</evidence>
<proteinExistence type="predicted"/>
<evidence type="ECO:0000256" key="1">
    <source>
        <dbReference type="SAM" id="MobiDB-lite"/>
    </source>
</evidence>
<name>A0AAE0XR63_9GAST</name>
<sequence length="96" mass="10444">MSPPPPRACVATNARGRRLMDLASRQGTVKNVSVIKLSSHPGGEFTCCVCSQPLSPLHCYLYRRTVKNVSTIRDISTSHPSNESTAAAESEELLMQ</sequence>
<dbReference type="AlphaFoldDB" id="A0AAE0XR63"/>
<gene>
    <name evidence="2" type="ORF">RRG08_017728</name>
</gene>
<protein>
    <submittedName>
        <fullName evidence="2">Uncharacterized protein</fullName>
    </submittedName>
</protein>
<keyword evidence="3" id="KW-1185">Reference proteome</keyword>
<evidence type="ECO:0000313" key="2">
    <source>
        <dbReference type="EMBL" id="KAK3704934.1"/>
    </source>
</evidence>